<dbReference type="RefSeq" id="WP_149840647.1">
    <property type="nucleotide sequence ID" value="NZ_VUOC01000004.1"/>
</dbReference>
<dbReference type="SUPFAM" id="SSF109854">
    <property type="entry name" value="DinB/YfiT-like putative metalloenzymes"/>
    <property type="match status" value="1"/>
</dbReference>
<dbReference type="Proteomes" id="UP000324611">
    <property type="component" value="Unassembled WGS sequence"/>
</dbReference>
<dbReference type="AlphaFoldDB" id="A0A5B2VMU9"/>
<evidence type="ECO:0000313" key="2">
    <source>
        <dbReference type="EMBL" id="KAA2239469.1"/>
    </source>
</evidence>
<dbReference type="InterPro" id="IPR024775">
    <property type="entry name" value="DinB-like"/>
</dbReference>
<dbReference type="EMBL" id="VUOC01000004">
    <property type="protein sequence ID" value="KAA2239469.1"/>
    <property type="molecule type" value="Genomic_DNA"/>
</dbReference>
<dbReference type="InterPro" id="IPR034660">
    <property type="entry name" value="DinB/YfiT-like"/>
</dbReference>
<organism evidence="2 3">
    <name type="scientific">Chitinophaga agrisoli</name>
    <dbReference type="NCBI Taxonomy" id="2607653"/>
    <lineage>
        <taxon>Bacteria</taxon>
        <taxon>Pseudomonadati</taxon>
        <taxon>Bacteroidota</taxon>
        <taxon>Chitinophagia</taxon>
        <taxon>Chitinophagales</taxon>
        <taxon>Chitinophagaceae</taxon>
        <taxon>Chitinophaga</taxon>
    </lineage>
</organism>
<keyword evidence="3" id="KW-1185">Reference proteome</keyword>
<reference evidence="2 3" key="1">
    <citation type="submission" date="2019-09" db="EMBL/GenBank/DDBJ databases">
        <title>Chitinophaga ginsengihumi sp. nov., isolated from soil of ginseng rhizosphere.</title>
        <authorList>
            <person name="Lee J."/>
        </authorList>
    </citation>
    <scope>NUCLEOTIDE SEQUENCE [LARGE SCALE GENOMIC DNA]</scope>
    <source>
        <strain evidence="2 3">BN140078</strain>
    </source>
</reference>
<gene>
    <name evidence="2" type="ORF">F0L74_25035</name>
</gene>
<comment type="caution">
    <text evidence="2">The sequence shown here is derived from an EMBL/GenBank/DDBJ whole genome shotgun (WGS) entry which is preliminary data.</text>
</comment>
<sequence>MSLVDTTSLEATAAGLEQTLAAALPQLRNISAAEAEMRPAPGKWSKKEILGHLVDSALNNHQRFVRAQRGPLELPGYEQDFWVQAQGYQQMDWQALIYLWETVNRHVVHVIRRIPAEMLPQVCKIGANAPVTLEYLVADYLDHMHHHLHQLQIEI</sequence>
<protein>
    <submittedName>
        <fullName evidence="2">DinB family protein</fullName>
    </submittedName>
</protein>
<name>A0A5B2VMU9_9BACT</name>
<evidence type="ECO:0000259" key="1">
    <source>
        <dbReference type="Pfam" id="PF12867"/>
    </source>
</evidence>
<evidence type="ECO:0000313" key="3">
    <source>
        <dbReference type="Proteomes" id="UP000324611"/>
    </source>
</evidence>
<dbReference type="Pfam" id="PF12867">
    <property type="entry name" value="DinB_2"/>
    <property type="match status" value="1"/>
</dbReference>
<reference evidence="2 3" key="2">
    <citation type="submission" date="2019-09" db="EMBL/GenBank/DDBJ databases">
        <authorList>
            <person name="Jin C."/>
        </authorList>
    </citation>
    <scope>NUCLEOTIDE SEQUENCE [LARGE SCALE GENOMIC DNA]</scope>
    <source>
        <strain evidence="2 3">BN140078</strain>
    </source>
</reference>
<proteinExistence type="predicted"/>
<feature type="domain" description="DinB-like" evidence="1">
    <location>
        <begin position="16"/>
        <end position="151"/>
    </location>
</feature>
<dbReference type="Gene3D" id="1.20.120.450">
    <property type="entry name" value="dinb family like domain"/>
    <property type="match status" value="1"/>
</dbReference>
<accession>A0A5B2VMU9</accession>